<dbReference type="PRINTS" id="PR00922">
    <property type="entry name" value="DADACBPTASE3"/>
</dbReference>
<dbReference type="RefSeq" id="WP_390292806.1">
    <property type="nucleotide sequence ID" value="NZ_JBHSFU010000003.1"/>
</dbReference>
<proteinExistence type="inferred from homology"/>
<keyword evidence="2 3" id="KW-0378">Hydrolase</keyword>
<organism evidence="3 4">
    <name type="scientific">Virgibacillus kekensis</name>
    <dbReference type="NCBI Taxonomy" id="202261"/>
    <lineage>
        <taxon>Bacteria</taxon>
        <taxon>Bacillati</taxon>
        <taxon>Bacillota</taxon>
        <taxon>Bacilli</taxon>
        <taxon>Bacillales</taxon>
        <taxon>Bacillaceae</taxon>
        <taxon>Virgibacillus</taxon>
    </lineage>
</organism>
<evidence type="ECO:0000256" key="2">
    <source>
        <dbReference type="ARBA" id="ARBA00022801"/>
    </source>
</evidence>
<keyword evidence="3" id="KW-0121">Carboxypeptidase</keyword>
<evidence type="ECO:0000313" key="4">
    <source>
        <dbReference type="Proteomes" id="UP001595989"/>
    </source>
</evidence>
<comment type="caution">
    <text evidence="3">The sequence shown here is derived from an EMBL/GenBank/DDBJ whole genome shotgun (WGS) entry which is preliminary data.</text>
</comment>
<dbReference type="Pfam" id="PF02113">
    <property type="entry name" value="Peptidase_S13"/>
    <property type="match status" value="1"/>
</dbReference>
<dbReference type="NCBIfam" id="TIGR00666">
    <property type="entry name" value="PBP4"/>
    <property type="match status" value="1"/>
</dbReference>
<protein>
    <submittedName>
        <fullName evidence="3">D-alanyl-D-alanine carboxypeptidase/D-alanyl-D-alanine-endopeptidase</fullName>
        <ecNumber evidence="3">3.4.16.4</ecNumber>
    </submittedName>
</protein>
<dbReference type="InterPro" id="IPR012338">
    <property type="entry name" value="Beta-lactam/transpept-like"/>
</dbReference>
<reference evidence="4" key="1">
    <citation type="journal article" date="2019" name="Int. J. Syst. Evol. Microbiol.">
        <title>The Global Catalogue of Microorganisms (GCM) 10K type strain sequencing project: providing services to taxonomists for standard genome sequencing and annotation.</title>
        <authorList>
            <consortium name="The Broad Institute Genomics Platform"/>
            <consortium name="The Broad Institute Genome Sequencing Center for Infectious Disease"/>
            <person name="Wu L."/>
            <person name="Ma J."/>
        </authorList>
    </citation>
    <scope>NUCLEOTIDE SEQUENCE [LARGE SCALE GENOMIC DNA]</scope>
    <source>
        <strain evidence="4">CGMCC 4.7426</strain>
    </source>
</reference>
<dbReference type="SUPFAM" id="SSF56601">
    <property type="entry name" value="beta-lactamase/transpeptidase-like"/>
    <property type="match status" value="1"/>
</dbReference>
<dbReference type="Gene3D" id="3.40.710.10">
    <property type="entry name" value="DD-peptidase/beta-lactamase superfamily"/>
    <property type="match status" value="1"/>
</dbReference>
<keyword evidence="3" id="KW-0645">Protease</keyword>
<dbReference type="EMBL" id="JBHSFU010000003">
    <property type="protein sequence ID" value="MFC4556869.1"/>
    <property type="molecule type" value="Genomic_DNA"/>
</dbReference>
<dbReference type="InterPro" id="IPR000667">
    <property type="entry name" value="Peptidase_S13"/>
</dbReference>
<name>A0ABV9DF28_9BACI</name>
<keyword evidence="4" id="KW-1185">Reference proteome</keyword>
<comment type="similarity">
    <text evidence="1">Belongs to the peptidase S13 family.</text>
</comment>
<dbReference type="Proteomes" id="UP001595989">
    <property type="component" value="Unassembled WGS sequence"/>
</dbReference>
<gene>
    <name evidence="3" type="primary">dacB</name>
    <name evidence="3" type="ORF">ACFO3D_01445</name>
</gene>
<dbReference type="EC" id="3.4.16.4" evidence="3"/>
<evidence type="ECO:0000256" key="1">
    <source>
        <dbReference type="ARBA" id="ARBA00006096"/>
    </source>
</evidence>
<accession>A0ABV9DF28</accession>
<evidence type="ECO:0000313" key="3">
    <source>
        <dbReference type="EMBL" id="MFC4556869.1"/>
    </source>
</evidence>
<dbReference type="Gene3D" id="3.50.80.20">
    <property type="entry name" value="D-Ala-D-Ala carboxypeptidase C, peptidase S13"/>
    <property type="match status" value="1"/>
</dbReference>
<dbReference type="PANTHER" id="PTHR30023">
    <property type="entry name" value="D-ALANYL-D-ALANINE CARBOXYPEPTIDASE"/>
    <property type="match status" value="1"/>
</dbReference>
<dbReference type="PANTHER" id="PTHR30023:SF0">
    <property type="entry name" value="PENICILLIN-SENSITIVE CARBOXYPEPTIDASE A"/>
    <property type="match status" value="1"/>
</dbReference>
<sequence length="497" mass="55180">MTIKNYSFGLLFLFLFIFIAGNDLDNKPGKTANTTEERNTMTERLDQFIKNEQKLSGAIAGVSIRSADNGKLLYENIGDVRLSPASNMKLLTAAAALETLGEEYIFPTEILVNGKVKNGDLKGDLYIKGKGDPTLLPADLENFAAKIKEKGITKIEGDIVGDDTWYDDIRLSPDLIWSDEHWYYGAQISALTVSPNKDYDAGTVIVEVKPSEKGEEPTVTISPETDYIEIKNKAQTVAGGSEEDLELRRLHGTNTILIEGTIPAGASHVKEWMAVWEPTGYVMNLFDEALKEQGITWTGQVRTGTAPEKSEVLFTHESMPLSELMIPFMKLSNNTHAEVLVKEMGKVVHGEGSWEKGLEVVEKQLKKLGMNTDTLMIRDGSGISHINLLPPNEISNLLFKVQNEKWFETYKNSLPIAGKEDRFVGGTLRHRMEGMEVYAKTGTIYGVSTLSGYVKAENGERVIFSIMLNNLLDEDDGPAIEDQLVKIIAQSYEQVMK</sequence>
<dbReference type="GO" id="GO:0009002">
    <property type="term" value="F:serine-type D-Ala-D-Ala carboxypeptidase activity"/>
    <property type="evidence" value="ECO:0007669"/>
    <property type="project" value="UniProtKB-EC"/>
</dbReference>